<reference evidence="7 8" key="1">
    <citation type="submission" date="2018-06" db="EMBL/GenBank/DDBJ databases">
        <authorList>
            <consortium name="Pathogen Informatics"/>
            <person name="Doyle S."/>
        </authorList>
    </citation>
    <scope>NUCLEOTIDE SEQUENCE [LARGE SCALE GENOMIC DNA]</scope>
    <source>
        <strain evidence="7 8">NCTC10899</strain>
    </source>
</reference>
<dbReference type="OrthoDB" id="9782445at2"/>
<dbReference type="InterPro" id="IPR050953">
    <property type="entry name" value="N4_N6_ade-DNA_methylase"/>
</dbReference>
<dbReference type="GO" id="GO:0006304">
    <property type="term" value="P:DNA modification"/>
    <property type="evidence" value="ECO:0007669"/>
    <property type="project" value="InterPro"/>
</dbReference>
<organism evidence="7 8">
    <name type="scientific">Ectopseudomonas mendocina</name>
    <name type="common">Pseudomonas mendocina</name>
    <dbReference type="NCBI Taxonomy" id="300"/>
    <lineage>
        <taxon>Bacteria</taxon>
        <taxon>Pseudomonadati</taxon>
        <taxon>Pseudomonadota</taxon>
        <taxon>Gammaproteobacteria</taxon>
        <taxon>Pseudomonadales</taxon>
        <taxon>Pseudomonadaceae</taxon>
        <taxon>Ectopseudomonas</taxon>
    </lineage>
</organism>
<dbReference type="Pfam" id="PF07669">
    <property type="entry name" value="Eco57I"/>
    <property type="match status" value="1"/>
</dbReference>
<dbReference type="InterPro" id="IPR011639">
    <property type="entry name" value="MethylTrfase_TaqI-like_dom"/>
</dbReference>
<dbReference type="GO" id="GO:0009007">
    <property type="term" value="F:site-specific DNA-methyltransferase (adenine-specific) activity"/>
    <property type="evidence" value="ECO:0007669"/>
    <property type="project" value="UniProtKB-EC"/>
</dbReference>
<dbReference type="GO" id="GO:0032259">
    <property type="term" value="P:methylation"/>
    <property type="evidence" value="ECO:0007669"/>
    <property type="project" value="UniProtKB-KW"/>
</dbReference>
<comment type="catalytic activity">
    <reaction evidence="5">
        <text>a 2'-deoxyadenosine in DNA + S-adenosyl-L-methionine = an N(6)-methyl-2'-deoxyadenosine in DNA + S-adenosyl-L-homocysteine + H(+)</text>
        <dbReference type="Rhea" id="RHEA:15197"/>
        <dbReference type="Rhea" id="RHEA-COMP:12418"/>
        <dbReference type="Rhea" id="RHEA-COMP:12419"/>
        <dbReference type="ChEBI" id="CHEBI:15378"/>
        <dbReference type="ChEBI" id="CHEBI:57856"/>
        <dbReference type="ChEBI" id="CHEBI:59789"/>
        <dbReference type="ChEBI" id="CHEBI:90615"/>
        <dbReference type="ChEBI" id="CHEBI:90616"/>
        <dbReference type="EC" id="2.1.1.72"/>
    </reaction>
</comment>
<evidence type="ECO:0000256" key="3">
    <source>
        <dbReference type="ARBA" id="ARBA00022679"/>
    </source>
</evidence>
<dbReference type="REBASE" id="415935">
    <property type="entry name" value="Pme10899I"/>
</dbReference>
<keyword evidence="3 7" id="KW-0808">Transferase</keyword>
<dbReference type="EMBL" id="UGUU01000001">
    <property type="protein sequence ID" value="SUD39776.1"/>
    <property type="molecule type" value="Genomic_DNA"/>
</dbReference>
<dbReference type="PRINTS" id="PR00507">
    <property type="entry name" value="N12N6MTFRASE"/>
</dbReference>
<dbReference type="Gene3D" id="3.40.50.150">
    <property type="entry name" value="Vaccinia Virus protein VP39"/>
    <property type="match status" value="1"/>
</dbReference>
<dbReference type="PANTHER" id="PTHR33841">
    <property type="entry name" value="DNA METHYLTRANSFERASE YEEA-RELATED"/>
    <property type="match status" value="1"/>
</dbReference>
<evidence type="ECO:0000256" key="5">
    <source>
        <dbReference type="ARBA" id="ARBA00047942"/>
    </source>
</evidence>
<sequence>MNDRLPAKAGKLEMEITPMTRTIHREFDSLRIEGGIFPGEFLNAVRELKLKGQSSTDYGLHRTLKLRDEISRYWRIAKAEWEVFNEARQRQDTDRTALAVERFLVPLLQHVFAFTDLQPCRNPRYLGERRFPLTHEAGFVEQDLADSGFALGENVGHERRRIAHIPLVLTSPDFSLDKSHPAFGDEGRRRSPQGLLQEYLNASSEGLWGIVSNGLVLRILRDNPSMTRPAFVEVDLARLFEDDLYSDFVALWLTLHGSRFLSQNGKITQCWLEQWREQAVEEGERAREHLRAGVEQALRALGTGFVAHPANQALREALSSGQLSPNAYFQQLLRLVYRLLFLLTAEDRNILHDPATATAEARRLYAQGYSLSLLRERARKRRFYDGYADLWQALSTTFTALHSGQPLLGLPALGGLFARDQCPDLDTAQLDNKALLNAIRAVTWVQRKTGATRINYRDMDTEELGSVYESLLELIPRVNPATSPWQFGFIGDVEGESDQGNARKTSGSYYTPDSLVQELIQSALLPVIEQRLKANPEQPRAALLSIKVCDPACGSGHFLLAAARRLAAKVAELDAQGDQYTEEQYRHALREVVQHCIHGVDLNPMAIELCKTALWLEALEPGKPLGFLDAHIQCGNALIGVFDAAVLEAGIPDDAYKALTGDDKAIASEAKKRNKQAVKKLAISLRMSGSLASSWEALPEDTVEQVAAKQAAWQAAQQGDEARQARLLEDLYTAAFFVPKDAEHQMLMPTNQELIAAHQGQLSPDVAELAQGIACRQRFFHWRLAFPQVFEREQGGFDAVLGNPPWERIKLVEKEFFAARHPDVANARNAAERQQMIEALADGLPWERELQEDFYSERRGAEASSLFARSGRYPLTGVGDVNLYALFAEHMLHMIGEGGRAGVIVPTGIATDDGTKAYFAHIAGEQKLASLYDFENREGLFPGVHRSYKFSLLTLSDAVPQAELVFFATQVEQLQEPQRRFSLTAKEFALLNPNTRTCAVFRSQADAALTKKLYGRAPVLIREERDGQPEQNPWGIRFSRLFDMSNDSNLFRTYDALMQQGGILKGNAINLQGMRYLPLYEAKMVHHYDHRWATYERDGETSRDMTDAEKQQPDCLPLPRYWVDEWQVVLRTSSAPQELVKAYNKGELETAYELLGQWALGAALEQHHPASDELRARVVGAVHSSGLFAHSNTELAEQLQASSPLSAEELHGLLSGLLNEDKEKVLLWGQQLLQVRCPKYLLGFRDICRATDERTVIAGMIPYSAVGNKYPLLLMPASVSPELQAALTANLAALPFDFVARQKIGGITLNFFIIKQFPVLPPDAYSEADLAYIVPRVLELAYTAHDLKPFAVDLGYQGEPFPWNPDRRHQLKCELDAYYAHLYGLDRDEMLYILDPQNVMPEDYPSVTFPGLKRKELAEFGQYRTQVRVMAEYERLAAEFSGRASKH</sequence>
<keyword evidence="4" id="KW-0949">S-adenosyl-L-methionine</keyword>
<name>A0A379IUE2_ECTME</name>
<proteinExistence type="predicted"/>
<dbReference type="PANTHER" id="PTHR33841:SF1">
    <property type="entry name" value="DNA METHYLTRANSFERASE A"/>
    <property type="match status" value="1"/>
</dbReference>
<evidence type="ECO:0000313" key="8">
    <source>
        <dbReference type="Proteomes" id="UP000254260"/>
    </source>
</evidence>
<evidence type="ECO:0000256" key="2">
    <source>
        <dbReference type="ARBA" id="ARBA00022603"/>
    </source>
</evidence>
<dbReference type="Proteomes" id="UP000254260">
    <property type="component" value="Unassembled WGS sequence"/>
</dbReference>
<accession>A0A379IUE2</accession>
<keyword evidence="2 7" id="KW-0489">Methyltransferase</keyword>
<protein>
    <recommendedName>
        <fullName evidence="1">site-specific DNA-methyltransferase (adenine-specific)</fullName>
        <ecNumber evidence="1">2.1.1.72</ecNumber>
    </recommendedName>
</protein>
<evidence type="ECO:0000256" key="4">
    <source>
        <dbReference type="ARBA" id="ARBA00022691"/>
    </source>
</evidence>
<evidence type="ECO:0000256" key="1">
    <source>
        <dbReference type="ARBA" id="ARBA00011900"/>
    </source>
</evidence>
<feature type="domain" description="Type II methyltransferase M.TaqI-like" evidence="6">
    <location>
        <begin position="595"/>
        <end position="815"/>
    </location>
</feature>
<gene>
    <name evidence="7" type="ORF">NCTC10899_02600</name>
</gene>
<dbReference type="SUPFAM" id="SSF53335">
    <property type="entry name" value="S-adenosyl-L-methionine-dependent methyltransferases"/>
    <property type="match status" value="1"/>
</dbReference>
<dbReference type="InterPro" id="IPR029063">
    <property type="entry name" value="SAM-dependent_MTases_sf"/>
</dbReference>
<evidence type="ECO:0000259" key="6">
    <source>
        <dbReference type="Pfam" id="PF07669"/>
    </source>
</evidence>
<dbReference type="EC" id="2.1.1.72" evidence="1"/>
<evidence type="ECO:0000313" key="7">
    <source>
        <dbReference type="EMBL" id="SUD39776.1"/>
    </source>
</evidence>